<gene>
    <name evidence="3" type="ORF">H2LOC_014805</name>
</gene>
<dbReference type="AlphaFoldDB" id="A0A6B8KII8"/>
<organism evidence="3 4">
    <name type="scientific">Methylocystis heyeri</name>
    <dbReference type="NCBI Taxonomy" id="391905"/>
    <lineage>
        <taxon>Bacteria</taxon>
        <taxon>Pseudomonadati</taxon>
        <taxon>Pseudomonadota</taxon>
        <taxon>Alphaproteobacteria</taxon>
        <taxon>Hyphomicrobiales</taxon>
        <taxon>Methylocystaceae</taxon>
        <taxon>Methylocystis</taxon>
    </lineage>
</organism>
<feature type="region of interest" description="Disordered" evidence="2">
    <location>
        <begin position="113"/>
        <end position="147"/>
    </location>
</feature>
<evidence type="ECO:0000313" key="4">
    <source>
        <dbReference type="Proteomes" id="UP000309061"/>
    </source>
</evidence>
<sequence length="161" mass="16954">MKEFRPEEKNVVHIGEGASLSGKVEAEDIVVVDGAVEGEISCSRLIVGPSGVVTGSISVSEADIYGKIGEDITVRGLLIVRSSGRVEGKWVYGEIEVEKGGVLSGVAEAAEIRAETKPASSRPPVGKPEFVADIEEDEAPAQGGDRVASLTSRALLRRRRA</sequence>
<dbReference type="Pfam" id="PF04519">
    <property type="entry name" value="Bactofilin"/>
    <property type="match status" value="1"/>
</dbReference>
<evidence type="ECO:0000256" key="1">
    <source>
        <dbReference type="ARBA" id="ARBA00044755"/>
    </source>
</evidence>
<dbReference type="InterPro" id="IPR007607">
    <property type="entry name" value="BacA/B"/>
</dbReference>
<evidence type="ECO:0000256" key="2">
    <source>
        <dbReference type="SAM" id="MobiDB-lite"/>
    </source>
</evidence>
<dbReference type="PANTHER" id="PTHR35024">
    <property type="entry name" value="HYPOTHETICAL CYTOSOLIC PROTEIN"/>
    <property type="match status" value="1"/>
</dbReference>
<accession>A0A6B8KII8</accession>
<protein>
    <submittedName>
        <fullName evidence="3">Polymer-forming cytoskeletal protein</fullName>
    </submittedName>
</protein>
<keyword evidence="4" id="KW-1185">Reference proteome</keyword>
<dbReference type="EMBL" id="CP046052">
    <property type="protein sequence ID" value="QGM46861.1"/>
    <property type="molecule type" value="Genomic_DNA"/>
</dbReference>
<dbReference type="PANTHER" id="PTHR35024:SF4">
    <property type="entry name" value="POLYMER-FORMING CYTOSKELETAL PROTEIN"/>
    <property type="match status" value="1"/>
</dbReference>
<reference evidence="3 4" key="1">
    <citation type="submission" date="2019-11" db="EMBL/GenBank/DDBJ databases">
        <title>The genome sequence of Methylocystis heyeri.</title>
        <authorList>
            <person name="Oshkin I.Y."/>
            <person name="Miroshnikov K."/>
            <person name="Dedysh S.N."/>
        </authorList>
    </citation>
    <scope>NUCLEOTIDE SEQUENCE [LARGE SCALE GENOMIC DNA]</scope>
    <source>
        <strain evidence="3 4">H2</strain>
    </source>
</reference>
<dbReference type="KEGG" id="mhey:H2LOC_014805"/>
<name>A0A6B8KII8_9HYPH</name>
<proteinExistence type="inferred from homology"/>
<dbReference type="RefSeq" id="WP_136497750.1">
    <property type="nucleotide sequence ID" value="NZ_CP046052.1"/>
</dbReference>
<comment type="similarity">
    <text evidence="1">Belongs to the bactofilin family.</text>
</comment>
<evidence type="ECO:0000313" key="3">
    <source>
        <dbReference type="EMBL" id="QGM46861.1"/>
    </source>
</evidence>
<dbReference type="Proteomes" id="UP000309061">
    <property type="component" value="Chromosome"/>
</dbReference>
<dbReference type="OrthoDB" id="8453294at2"/>